<organism evidence="2 3">
    <name type="scientific">Sphingobacterium oryzagri</name>
    <dbReference type="NCBI Taxonomy" id="3025669"/>
    <lineage>
        <taxon>Bacteria</taxon>
        <taxon>Pseudomonadati</taxon>
        <taxon>Bacteroidota</taxon>
        <taxon>Sphingobacteriia</taxon>
        <taxon>Sphingobacteriales</taxon>
        <taxon>Sphingobacteriaceae</taxon>
        <taxon>Sphingobacterium</taxon>
    </lineage>
</organism>
<keyword evidence="3" id="KW-1185">Reference proteome</keyword>
<dbReference type="EMBL" id="CP117880">
    <property type="protein sequence ID" value="WDF68661.1"/>
    <property type="molecule type" value="Genomic_DNA"/>
</dbReference>
<feature type="transmembrane region" description="Helical" evidence="1">
    <location>
        <begin position="47"/>
        <end position="66"/>
    </location>
</feature>
<accession>A0ABY7WGB8</accession>
<reference evidence="2 3" key="1">
    <citation type="submission" date="2023-02" db="EMBL/GenBank/DDBJ databases">
        <title>Genome sequence of Sphingobacterium sp. KACC 22765.</title>
        <authorList>
            <person name="Kim S."/>
            <person name="Heo J."/>
            <person name="Kwon S.-W."/>
        </authorList>
    </citation>
    <scope>NUCLEOTIDE SEQUENCE [LARGE SCALE GENOMIC DNA]</scope>
    <source>
        <strain evidence="2 3">KACC 22765</strain>
    </source>
</reference>
<keyword evidence="1" id="KW-0812">Transmembrane</keyword>
<dbReference type="Proteomes" id="UP001221558">
    <property type="component" value="Chromosome"/>
</dbReference>
<keyword evidence="1" id="KW-0472">Membrane</keyword>
<keyword evidence="1" id="KW-1133">Transmembrane helix</keyword>
<sequence length="173" mass="19176">MKTSEFFQKKQRTIKLLIYAAATCLLLLGVVVYSAGLFDNDLKVKPLVVSGALFVIMLALLVNRLIGLNDKSPLIRLTETTFEGRTAPLSKAFGQGEWADVKAIGLAVQGGDELVVVTLANQQKYSERLSKMMRSIAVDKAQNEINVMYSASEIDLSPTELLTIFQSYWQQSR</sequence>
<gene>
    <name evidence="2" type="ORF">PQ465_20490</name>
</gene>
<dbReference type="RefSeq" id="WP_274267394.1">
    <property type="nucleotide sequence ID" value="NZ_CP117880.1"/>
</dbReference>
<evidence type="ECO:0000313" key="3">
    <source>
        <dbReference type="Proteomes" id="UP001221558"/>
    </source>
</evidence>
<dbReference type="NCBIfam" id="NF041635">
    <property type="entry name" value="STM3941_fam"/>
    <property type="match status" value="1"/>
</dbReference>
<evidence type="ECO:0000256" key="1">
    <source>
        <dbReference type="SAM" id="Phobius"/>
    </source>
</evidence>
<feature type="transmembrane region" description="Helical" evidence="1">
    <location>
        <begin position="16"/>
        <end position="35"/>
    </location>
</feature>
<protein>
    <submittedName>
        <fullName evidence="2">Uncharacterized protein</fullName>
    </submittedName>
</protein>
<proteinExistence type="predicted"/>
<name>A0ABY7WGB8_9SPHI</name>
<evidence type="ECO:0000313" key="2">
    <source>
        <dbReference type="EMBL" id="WDF68661.1"/>
    </source>
</evidence>
<dbReference type="InterPro" id="IPR048136">
    <property type="entry name" value="STM3941-like"/>
</dbReference>